<dbReference type="STRING" id="1334629.MFUL124B02_39540"/>
<dbReference type="GO" id="GO:0005886">
    <property type="term" value="C:plasma membrane"/>
    <property type="evidence" value="ECO:0007669"/>
    <property type="project" value="UniProtKB-SubCell"/>
</dbReference>
<evidence type="ECO:0000256" key="2">
    <source>
        <dbReference type="ARBA" id="ARBA00004651"/>
    </source>
</evidence>
<dbReference type="AlphaFoldDB" id="A0A511SXV7"/>
<feature type="domain" description="PAS" evidence="13">
    <location>
        <begin position="281"/>
        <end position="354"/>
    </location>
</feature>
<reference evidence="15 18" key="2">
    <citation type="submission" date="2019-07" db="EMBL/GenBank/DDBJ databases">
        <title>Whole genome shotgun sequence of Myxococcus fulvus NBRC 100333.</title>
        <authorList>
            <person name="Hosoyama A."/>
            <person name="Uohara A."/>
            <person name="Ohji S."/>
            <person name="Ichikawa N."/>
        </authorList>
    </citation>
    <scope>NUCLEOTIDE SEQUENCE [LARGE SCALE GENOMIC DNA]</scope>
    <source>
        <strain evidence="15 18">NBRC 100333</strain>
    </source>
</reference>
<dbReference type="EMBL" id="FOIB01000004">
    <property type="protein sequence ID" value="SEU05566.1"/>
    <property type="molecule type" value="Genomic_DNA"/>
</dbReference>
<comment type="catalytic activity">
    <reaction evidence="1">
        <text>ATP + protein L-histidine = ADP + protein N-phospho-L-histidine.</text>
        <dbReference type="EC" id="2.7.13.3"/>
    </reaction>
</comment>
<evidence type="ECO:0000256" key="7">
    <source>
        <dbReference type="ARBA" id="ARBA00022989"/>
    </source>
</evidence>
<dbReference type="EC" id="2.7.13.3" evidence="3"/>
<protein>
    <recommendedName>
        <fullName evidence="3">histidine kinase</fullName>
        <ecNumber evidence="3">2.7.13.3</ecNumber>
    </recommendedName>
</protein>
<dbReference type="InterPro" id="IPR035965">
    <property type="entry name" value="PAS-like_dom_sf"/>
</dbReference>
<evidence type="ECO:0000313" key="18">
    <source>
        <dbReference type="Proteomes" id="UP000321514"/>
    </source>
</evidence>
<feature type="domain" description="Response regulatory" evidence="12">
    <location>
        <begin position="664"/>
        <end position="780"/>
    </location>
</feature>
<dbReference type="PANTHER" id="PTHR43065">
    <property type="entry name" value="SENSOR HISTIDINE KINASE"/>
    <property type="match status" value="1"/>
</dbReference>
<dbReference type="Pfam" id="PF02518">
    <property type="entry name" value="HATPase_c"/>
    <property type="match status" value="1"/>
</dbReference>
<feature type="transmembrane region" description="Helical" evidence="10">
    <location>
        <begin position="172"/>
        <end position="189"/>
    </location>
</feature>
<dbReference type="SUPFAM" id="SSF55785">
    <property type="entry name" value="PYP-like sensor domain (PAS domain)"/>
    <property type="match status" value="1"/>
</dbReference>
<evidence type="ECO:0000313" key="17">
    <source>
        <dbReference type="Proteomes" id="UP000183760"/>
    </source>
</evidence>
<dbReference type="Proteomes" id="UP000183760">
    <property type="component" value="Unassembled WGS sequence"/>
</dbReference>
<keyword evidence="4" id="KW-1003">Cell membrane</keyword>
<feature type="transmembrane region" description="Helical" evidence="10">
    <location>
        <begin position="67"/>
        <end position="89"/>
    </location>
</feature>
<evidence type="ECO:0000313" key="15">
    <source>
        <dbReference type="EMBL" id="GEN06745.1"/>
    </source>
</evidence>
<dbReference type="PROSITE" id="PS50109">
    <property type="entry name" value="HIS_KIN"/>
    <property type="match status" value="1"/>
</dbReference>
<dbReference type="InterPro" id="IPR001610">
    <property type="entry name" value="PAC"/>
</dbReference>
<dbReference type="NCBIfam" id="TIGR00229">
    <property type="entry name" value="sensory_box"/>
    <property type="match status" value="1"/>
</dbReference>
<dbReference type="InterPro" id="IPR003661">
    <property type="entry name" value="HisK_dim/P_dom"/>
</dbReference>
<keyword evidence="6 10" id="KW-0812">Transmembrane</keyword>
<dbReference type="CDD" id="cd00082">
    <property type="entry name" value="HisKA"/>
    <property type="match status" value="1"/>
</dbReference>
<evidence type="ECO:0000256" key="9">
    <source>
        <dbReference type="PROSITE-ProRule" id="PRU00169"/>
    </source>
</evidence>
<evidence type="ECO:0000259" key="11">
    <source>
        <dbReference type="PROSITE" id="PS50109"/>
    </source>
</evidence>
<keyword evidence="5 9" id="KW-0597">Phosphoprotein</keyword>
<evidence type="ECO:0000256" key="1">
    <source>
        <dbReference type="ARBA" id="ARBA00000085"/>
    </source>
</evidence>
<dbReference type="CDD" id="cd00130">
    <property type="entry name" value="PAS"/>
    <property type="match status" value="1"/>
</dbReference>
<evidence type="ECO:0000259" key="12">
    <source>
        <dbReference type="PROSITE" id="PS50110"/>
    </source>
</evidence>
<dbReference type="InterPro" id="IPR011006">
    <property type="entry name" value="CheY-like_superfamily"/>
</dbReference>
<dbReference type="EMBL" id="BJXR01000017">
    <property type="protein sequence ID" value="GEN06745.1"/>
    <property type="molecule type" value="Genomic_DNA"/>
</dbReference>
<keyword evidence="8 10" id="KW-0472">Membrane</keyword>
<feature type="transmembrane region" description="Helical" evidence="10">
    <location>
        <begin position="101"/>
        <end position="128"/>
    </location>
</feature>
<dbReference type="PROSITE" id="PS50113">
    <property type="entry name" value="PAC"/>
    <property type="match status" value="1"/>
</dbReference>
<gene>
    <name evidence="15" type="ORF">MFU01_17820</name>
    <name evidence="16" type="ORF">SAMN05443572_104624</name>
</gene>
<dbReference type="InterPro" id="IPR003594">
    <property type="entry name" value="HATPase_dom"/>
</dbReference>
<dbReference type="InterPro" id="IPR004358">
    <property type="entry name" value="Sig_transdc_His_kin-like_C"/>
</dbReference>
<dbReference type="Gene3D" id="3.30.450.20">
    <property type="entry name" value="PAS domain"/>
    <property type="match status" value="1"/>
</dbReference>
<feature type="domain" description="Histidine kinase" evidence="11">
    <location>
        <begin position="422"/>
        <end position="639"/>
    </location>
</feature>
<dbReference type="Gene3D" id="1.10.287.130">
    <property type="match status" value="1"/>
</dbReference>
<dbReference type="SMART" id="SM00388">
    <property type="entry name" value="HisKA"/>
    <property type="match status" value="1"/>
</dbReference>
<dbReference type="InterPro" id="IPR005467">
    <property type="entry name" value="His_kinase_dom"/>
</dbReference>
<organism evidence="15 18">
    <name type="scientific">Myxococcus fulvus</name>
    <dbReference type="NCBI Taxonomy" id="33"/>
    <lineage>
        <taxon>Bacteria</taxon>
        <taxon>Pseudomonadati</taxon>
        <taxon>Myxococcota</taxon>
        <taxon>Myxococcia</taxon>
        <taxon>Myxococcales</taxon>
        <taxon>Cystobacterineae</taxon>
        <taxon>Myxococcaceae</taxon>
        <taxon>Myxococcus</taxon>
    </lineage>
</organism>
<accession>A0A511SXV7</accession>
<dbReference type="PRINTS" id="PR00344">
    <property type="entry name" value="BCTRLSENSOR"/>
</dbReference>
<dbReference type="SMART" id="SM00448">
    <property type="entry name" value="REC"/>
    <property type="match status" value="1"/>
</dbReference>
<evidence type="ECO:0000313" key="16">
    <source>
        <dbReference type="EMBL" id="SEU05566.1"/>
    </source>
</evidence>
<dbReference type="InterPro" id="IPR001789">
    <property type="entry name" value="Sig_transdc_resp-reg_receiver"/>
</dbReference>
<dbReference type="PANTHER" id="PTHR43065:SF42">
    <property type="entry name" value="TWO-COMPONENT SENSOR PPRA"/>
    <property type="match status" value="1"/>
</dbReference>
<evidence type="ECO:0000256" key="6">
    <source>
        <dbReference type="ARBA" id="ARBA00022692"/>
    </source>
</evidence>
<dbReference type="Proteomes" id="UP000321514">
    <property type="component" value="Unassembled WGS sequence"/>
</dbReference>
<comment type="subcellular location">
    <subcellularLocation>
        <location evidence="2">Cell membrane</location>
        <topology evidence="2">Multi-pass membrane protein</topology>
    </subcellularLocation>
</comment>
<comment type="caution">
    <text evidence="15">The sequence shown here is derived from an EMBL/GenBank/DDBJ whole genome shotgun (WGS) entry which is preliminary data.</text>
</comment>
<evidence type="ECO:0000256" key="8">
    <source>
        <dbReference type="ARBA" id="ARBA00023136"/>
    </source>
</evidence>
<sequence>MLVLAGVYLAVARLGLSLATVGGNVSPVWPPTGVALAALVLRGPVLWPGVFLGACLATLSTGVPPTVVLGVATGNTLAMVLGALLTRRLRMDADLSRIRDVVILCVGAGAVCTGVSSLIGPLCLFWGGVLPWAQMSHAVWVWWVGDMMGVLVVAPPLLLLSRPAWPARLGEALALSGLTTVLGVGIFLFRNSQPGLAHAASFLLFPISALAALRFGPRGAGLATLAISSVAIVGTVRGQGPFSSGNVAQDLLVLQLFIVINAVTGQLLAAASEERRRAVERLQLLATTVRGVHEGVFIAEVVGQGRLRTVFANEALSMLLGRPPEEMVDQDPCLLYGDQDPRLSQRVHSALVAGESLCVEVTVPRRDGRIVSTEVLLSPVRATGGDVSHFVATHRDITATKELQARLVAAERVAAVGTLAAGVGHEINNPLAYLVLNLESASRALAENGMMAMRDVQTSVRGALEGAERIRLIVRDLQVFSRQGDQERSLVDLNALVPPAVRIISHALRHRARLVEEFGPVPKVLGSEARLGQVLLNLLVNAMQAVPEGNPSLHEVRVRTSTDVTGRARVDVVDTGVGIAPQVMSRIFEPFFTTKSSGEGTGLGLAICQQIVRTHGGDLEVRSEEGKGSVFTMYLPAAPVQVEVPPRPVSRSKVPMPSTGRRGRVLVVDDEPRLAQSMRLLLEPYHDVVTATRGQDALALVAAGNRFDVILCDLQMPEIDGAALFRRLGVMAPELIERVVFISGGAYTAETRSFIETVQNLVLEKPVRPEVLMASVDAALAALDSREEDEREPVVARAGGARH</sequence>
<dbReference type="SMART" id="SM00086">
    <property type="entry name" value="PAC"/>
    <property type="match status" value="1"/>
</dbReference>
<dbReference type="InterPro" id="IPR000700">
    <property type="entry name" value="PAS-assoc_C"/>
</dbReference>
<keyword evidence="17" id="KW-1185">Reference proteome</keyword>
<keyword evidence="7 10" id="KW-1133">Transmembrane helix</keyword>
<dbReference type="SUPFAM" id="SSF52172">
    <property type="entry name" value="CheY-like"/>
    <property type="match status" value="1"/>
</dbReference>
<dbReference type="InterPro" id="IPR036890">
    <property type="entry name" value="HATPase_C_sf"/>
</dbReference>
<dbReference type="SUPFAM" id="SSF55874">
    <property type="entry name" value="ATPase domain of HSP90 chaperone/DNA topoisomerase II/histidine kinase"/>
    <property type="match status" value="1"/>
</dbReference>
<dbReference type="Pfam" id="PF05231">
    <property type="entry name" value="MASE1"/>
    <property type="match status" value="1"/>
</dbReference>
<name>A0A511SXV7_MYXFU</name>
<dbReference type="GO" id="GO:0000155">
    <property type="term" value="F:phosphorelay sensor kinase activity"/>
    <property type="evidence" value="ECO:0007669"/>
    <property type="project" value="InterPro"/>
</dbReference>
<dbReference type="InterPro" id="IPR000014">
    <property type="entry name" value="PAS"/>
</dbReference>
<dbReference type="SUPFAM" id="SSF47384">
    <property type="entry name" value="Homodimeric domain of signal transducing histidine kinase"/>
    <property type="match status" value="1"/>
</dbReference>
<evidence type="ECO:0000256" key="3">
    <source>
        <dbReference type="ARBA" id="ARBA00012438"/>
    </source>
</evidence>
<feature type="modified residue" description="4-aspartylphosphate" evidence="9">
    <location>
        <position position="713"/>
    </location>
</feature>
<evidence type="ECO:0000259" key="14">
    <source>
        <dbReference type="PROSITE" id="PS50113"/>
    </source>
</evidence>
<evidence type="ECO:0000256" key="4">
    <source>
        <dbReference type="ARBA" id="ARBA00022475"/>
    </source>
</evidence>
<dbReference type="SMART" id="SM00387">
    <property type="entry name" value="HATPase_c"/>
    <property type="match status" value="1"/>
</dbReference>
<feature type="domain" description="PAC" evidence="14">
    <location>
        <begin position="357"/>
        <end position="409"/>
    </location>
</feature>
<dbReference type="PROSITE" id="PS50112">
    <property type="entry name" value="PAS"/>
    <property type="match status" value="1"/>
</dbReference>
<proteinExistence type="predicted"/>
<dbReference type="InterPro" id="IPR036097">
    <property type="entry name" value="HisK_dim/P_sf"/>
</dbReference>
<dbReference type="Gene3D" id="3.30.565.10">
    <property type="entry name" value="Histidine kinase-like ATPase, C-terminal domain"/>
    <property type="match status" value="1"/>
</dbReference>
<dbReference type="Pfam" id="PF13426">
    <property type="entry name" value="PAS_9"/>
    <property type="match status" value="1"/>
</dbReference>
<evidence type="ECO:0000256" key="5">
    <source>
        <dbReference type="ARBA" id="ARBA00022553"/>
    </source>
</evidence>
<dbReference type="PROSITE" id="PS50110">
    <property type="entry name" value="RESPONSE_REGULATORY"/>
    <property type="match status" value="1"/>
</dbReference>
<reference evidence="16 17" key="1">
    <citation type="submission" date="2016-10" db="EMBL/GenBank/DDBJ databases">
        <authorList>
            <person name="Varghese N."/>
            <person name="Submissions S."/>
        </authorList>
    </citation>
    <scope>NUCLEOTIDE SEQUENCE [LARGE SCALE GENOMIC DNA]</scope>
    <source>
        <strain evidence="16 17">DSM 16525</strain>
    </source>
</reference>
<dbReference type="InterPro" id="IPR007895">
    <property type="entry name" value="MASE1"/>
</dbReference>
<feature type="transmembrane region" description="Helical" evidence="10">
    <location>
        <begin position="140"/>
        <end position="160"/>
    </location>
</feature>
<evidence type="ECO:0000259" key="13">
    <source>
        <dbReference type="PROSITE" id="PS50112"/>
    </source>
</evidence>
<evidence type="ECO:0000256" key="10">
    <source>
        <dbReference type="SAM" id="Phobius"/>
    </source>
</evidence>
<dbReference type="Gene3D" id="3.40.50.2300">
    <property type="match status" value="1"/>
</dbReference>
<dbReference type="Pfam" id="PF00072">
    <property type="entry name" value="Response_reg"/>
    <property type="match status" value="1"/>
</dbReference>